<dbReference type="InterPro" id="IPR001680">
    <property type="entry name" value="WD40_rpt"/>
</dbReference>
<evidence type="ECO:0000313" key="5">
    <source>
        <dbReference type="Proteomes" id="UP000232875"/>
    </source>
</evidence>
<dbReference type="EMBL" id="KZ454987">
    <property type="protein sequence ID" value="PKI85644.1"/>
    <property type="molecule type" value="Genomic_DNA"/>
</dbReference>
<proteinExistence type="predicted"/>
<keyword evidence="1 3" id="KW-0853">WD repeat</keyword>
<dbReference type="SUPFAM" id="SSF50978">
    <property type="entry name" value="WD40 repeat-like"/>
    <property type="match status" value="1"/>
</dbReference>
<dbReference type="InterPro" id="IPR015943">
    <property type="entry name" value="WD40/YVTN_repeat-like_dom_sf"/>
</dbReference>
<accession>A0A2N1JGG2</accession>
<dbReference type="InterPro" id="IPR036322">
    <property type="entry name" value="WD40_repeat_dom_sf"/>
</dbReference>
<evidence type="ECO:0000256" key="3">
    <source>
        <dbReference type="PROSITE-ProRule" id="PRU00221"/>
    </source>
</evidence>
<reference evidence="4 5" key="1">
    <citation type="submission" date="2017-10" db="EMBL/GenBank/DDBJ databases">
        <title>A novel species of cold-tolerant Malassezia isolated from bats.</title>
        <authorList>
            <person name="Lorch J.M."/>
            <person name="Palmer J.M."/>
            <person name="Vanderwolf K.J."/>
            <person name="Schmidt K.Z."/>
            <person name="Verant M.L."/>
            <person name="Weller T.J."/>
            <person name="Blehert D.S."/>
        </authorList>
    </citation>
    <scope>NUCLEOTIDE SEQUENCE [LARGE SCALE GENOMIC DNA]</scope>
    <source>
        <strain evidence="4 5">NWHC:44797-103</strain>
    </source>
</reference>
<dbReference type="Gene3D" id="2.130.10.10">
    <property type="entry name" value="YVTN repeat-like/Quinoprotein amine dehydrogenase"/>
    <property type="match status" value="2"/>
</dbReference>
<gene>
    <name evidence="4" type="ORF">MVES_000492</name>
</gene>
<dbReference type="PROSITE" id="PS00678">
    <property type="entry name" value="WD_REPEATS_1"/>
    <property type="match status" value="1"/>
</dbReference>
<dbReference type="InterPro" id="IPR019775">
    <property type="entry name" value="WD40_repeat_CS"/>
</dbReference>
<dbReference type="AlphaFoldDB" id="A0A2N1JGG2"/>
<name>A0A2N1JGG2_9BASI</name>
<protein>
    <submittedName>
        <fullName evidence="4">Uncharacterized protein</fullName>
    </submittedName>
</protein>
<keyword evidence="5" id="KW-1185">Reference proteome</keyword>
<evidence type="ECO:0000256" key="2">
    <source>
        <dbReference type="ARBA" id="ARBA00022737"/>
    </source>
</evidence>
<dbReference type="Proteomes" id="UP000232875">
    <property type="component" value="Unassembled WGS sequence"/>
</dbReference>
<organism evidence="4 5">
    <name type="scientific">Malassezia vespertilionis</name>
    <dbReference type="NCBI Taxonomy" id="2020962"/>
    <lineage>
        <taxon>Eukaryota</taxon>
        <taxon>Fungi</taxon>
        <taxon>Dikarya</taxon>
        <taxon>Basidiomycota</taxon>
        <taxon>Ustilaginomycotina</taxon>
        <taxon>Malasseziomycetes</taxon>
        <taxon>Malasseziales</taxon>
        <taxon>Malasseziaceae</taxon>
        <taxon>Malassezia</taxon>
    </lineage>
</organism>
<sequence>MVNWNTGNVRVHALGAPSFIPLPETEPHTLVQASSRWIMTASRARTRLLDLNVASVHAALTPLHIYPADAFHATPTFSLSPLPLAEAICAKAQADDVLRKTLMHHEFFLTAMQLEQGTHAVRLCMCYSPGLVAILALDDEGQVHVEHLFLVHATVSSATFQTKMLVACTDDARMHIWRVTSKDATRLKTFQGACTHPASLALHRIPHASLETYQLSLLYTTSVCGTWRVMLQEFVLRAHSSHVDCTSRCASGAPYRANTGAIQRGAAPRVVYEHPYLVVCTDRLDVYKVHGASRSLRTLPSVGRAASATCETLRIAHCGALDGHTSRIASVALDKGRCISTSVDGAVLIWNIRNRMEPITTLRAAAHDGVLPSLLPHPIPCHSMGALVRELSAEVPTKRGVVHWISCAFDKIFCIATTMAPRRTYEQVQVWQFY</sequence>
<evidence type="ECO:0000313" key="4">
    <source>
        <dbReference type="EMBL" id="PKI85644.1"/>
    </source>
</evidence>
<evidence type="ECO:0000256" key="1">
    <source>
        <dbReference type="ARBA" id="ARBA00022574"/>
    </source>
</evidence>
<dbReference type="OrthoDB" id="3219396at2759"/>
<keyword evidence="2" id="KW-0677">Repeat</keyword>
<feature type="repeat" description="WD" evidence="3">
    <location>
        <begin position="321"/>
        <end position="360"/>
    </location>
</feature>
<dbReference type="PROSITE" id="PS50082">
    <property type="entry name" value="WD_REPEATS_2"/>
    <property type="match status" value="1"/>
</dbReference>
<dbReference type="STRING" id="2020962.A0A2N1JGG2"/>